<protein>
    <recommendedName>
        <fullName evidence="7">Cytochrome c domain-containing protein</fullName>
    </recommendedName>
</protein>
<keyword evidence="9" id="KW-1185">Reference proteome</keyword>
<organism evidence="8 9">
    <name type="scientific">Thalassorhabdomicrobium marinisediminis</name>
    <dbReference type="NCBI Taxonomy" id="2170577"/>
    <lineage>
        <taxon>Bacteria</taxon>
        <taxon>Pseudomonadati</taxon>
        <taxon>Pseudomonadota</taxon>
        <taxon>Alphaproteobacteria</taxon>
        <taxon>Rhodobacterales</taxon>
        <taxon>Paracoccaceae</taxon>
        <taxon>Thalassorhabdomicrobium</taxon>
    </lineage>
</organism>
<dbReference type="InterPro" id="IPR035959">
    <property type="entry name" value="RutC-like_sf"/>
</dbReference>
<evidence type="ECO:0000256" key="3">
    <source>
        <dbReference type="ARBA" id="ARBA00022723"/>
    </source>
</evidence>
<dbReference type="AlphaFoldDB" id="A0A2T7G015"/>
<name>A0A2T7G015_9RHOB</name>
<keyword evidence="3 5" id="KW-0479">Metal-binding</keyword>
<keyword evidence="2 5" id="KW-0349">Heme</keyword>
<dbReference type="InterPro" id="IPR019897">
    <property type="entry name" value="RidA_CS"/>
</dbReference>
<feature type="chain" id="PRO_5015469240" description="Cytochrome c domain-containing protein" evidence="6">
    <location>
        <begin position="22"/>
        <end position="301"/>
    </location>
</feature>
<feature type="signal peptide" evidence="6">
    <location>
        <begin position="1"/>
        <end position="21"/>
    </location>
</feature>
<dbReference type="GO" id="GO:0046872">
    <property type="term" value="F:metal ion binding"/>
    <property type="evidence" value="ECO:0007669"/>
    <property type="project" value="UniProtKB-KW"/>
</dbReference>
<evidence type="ECO:0000259" key="7">
    <source>
        <dbReference type="PROSITE" id="PS51007"/>
    </source>
</evidence>
<comment type="caution">
    <text evidence="8">The sequence shown here is derived from an EMBL/GenBank/DDBJ whole genome shotgun (WGS) entry which is preliminary data.</text>
</comment>
<dbReference type="GO" id="GO:0019239">
    <property type="term" value="F:deaminase activity"/>
    <property type="evidence" value="ECO:0007669"/>
    <property type="project" value="TreeGrafter"/>
</dbReference>
<proteinExistence type="inferred from homology"/>
<dbReference type="Proteomes" id="UP000244817">
    <property type="component" value="Unassembled WGS sequence"/>
</dbReference>
<dbReference type="Pfam" id="PF01042">
    <property type="entry name" value="Ribonuc_L-PSP"/>
    <property type="match status" value="1"/>
</dbReference>
<dbReference type="Gene3D" id="1.10.760.10">
    <property type="entry name" value="Cytochrome c-like domain"/>
    <property type="match status" value="1"/>
</dbReference>
<dbReference type="PANTHER" id="PTHR11803:SF59">
    <property type="entry name" value="ENDORIBONUCLEASE"/>
    <property type="match status" value="1"/>
</dbReference>
<comment type="similarity">
    <text evidence="1">Belongs to the RutC family.</text>
</comment>
<evidence type="ECO:0000313" key="9">
    <source>
        <dbReference type="Proteomes" id="UP000244817"/>
    </source>
</evidence>
<dbReference type="EMBL" id="QCYG01000002">
    <property type="protein sequence ID" value="PVA07745.1"/>
    <property type="molecule type" value="Genomic_DNA"/>
</dbReference>
<evidence type="ECO:0000256" key="1">
    <source>
        <dbReference type="ARBA" id="ARBA00010552"/>
    </source>
</evidence>
<dbReference type="PROSITE" id="PS51007">
    <property type="entry name" value="CYTC"/>
    <property type="match status" value="1"/>
</dbReference>
<dbReference type="PANTHER" id="PTHR11803">
    <property type="entry name" value="2-IMINOBUTANOATE/2-IMINOPROPANOATE DEAMINASE RIDA"/>
    <property type="match status" value="1"/>
</dbReference>
<evidence type="ECO:0000256" key="6">
    <source>
        <dbReference type="SAM" id="SignalP"/>
    </source>
</evidence>
<evidence type="ECO:0000256" key="5">
    <source>
        <dbReference type="PROSITE-ProRule" id="PRU00433"/>
    </source>
</evidence>
<feature type="domain" description="Cytochrome c" evidence="7">
    <location>
        <begin position="36"/>
        <end position="115"/>
    </location>
</feature>
<dbReference type="InterPro" id="IPR009056">
    <property type="entry name" value="Cyt_c-like_dom"/>
</dbReference>
<evidence type="ECO:0000313" key="8">
    <source>
        <dbReference type="EMBL" id="PVA07745.1"/>
    </source>
</evidence>
<dbReference type="InterPro" id="IPR006175">
    <property type="entry name" value="YjgF/YER057c/UK114"/>
</dbReference>
<dbReference type="PROSITE" id="PS01094">
    <property type="entry name" value="UPF0076"/>
    <property type="match status" value="1"/>
</dbReference>
<evidence type="ECO:0000256" key="4">
    <source>
        <dbReference type="ARBA" id="ARBA00023004"/>
    </source>
</evidence>
<reference evidence="8 9" key="1">
    <citation type="submission" date="2018-04" db="EMBL/GenBank/DDBJ databases">
        <title>Pelagivirga bohaiensis gen. nov., sp. nov., a bacterium isolated from the Bohai Sea.</title>
        <authorList>
            <person name="Ji X."/>
        </authorList>
    </citation>
    <scope>NUCLEOTIDE SEQUENCE [LARGE SCALE GENOMIC DNA]</scope>
    <source>
        <strain evidence="8 9">BH-SD16</strain>
    </source>
</reference>
<keyword evidence="4 5" id="KW-0408">Iron</keyword>
<dbReference type="OrthoDB" id="9803101at2"/>
<evidence type="ECO:0000256" key="2">
    <source>
        <dbReference type="ARBA" id="ARBA00022617"/>
    </source>
</evidence>
<accession>A0A2T7G015</accession>
<dbReference type="Gene3D" id="3.30.1330.40">
    <property type="entry name" value="RutC-like"/>
    <property type="match status" value="1"/>
</dbReference>
<sequence length="301" mass="32261">MKTPFLTALTLGLFTAVTAQAQTSTFAAEDFTAGAYTATDGEALYQSFCAGCHMPDGSGAEGAGEYPALANNQNLEFSAYAAHVIINGQGAMPALGSFLDDEQMVSLLTYLQTNLGNDYEPDATLELVADTRPFDPEEELAEHEIQEQRRMDATGVPADIVVRHAVPGSDFPILSAVEVPRDATLVYLSGTVPQVVDEDADRGSADRYGDTKAQTISTLASIEEKLTSLDLSMGDVIKMQVYLVAPDGSETMDFSGFMEGYVQYFGTDEQPNLPTRSVFEVAGLANPAWLVEIEVVAVRGE</sequence>
<dbReference type="Pfam" id="PF13442">
    <property type="entry name" value="Cytochrome_CBB3"/>
    <property type="match status" value="1"/>
</dbReference>
<gene>
    <name evidence="8" type="ORF">DC363_03715</name>
</gene>
<dbReference type="GO" id="GO:0020037">
    <property type="term" value="F:heme binding"/>
    <property type="evidence" value="ECO:0007669"/>
    <property type="project" value="InterPro"/>
</dbReference>
<dbReference type="SUPFAM" id="SSF46626">
    <property type="entry name" value="Cytochrome c"/>
    <property type="match status" value="1"/>
</dbReference>
<dbReference type="InterPro" id="IPR036909">
    <property type="entry name" value="Cyt_c-like_dom_sf"/>
</dbReference>
<dbReference type="RefSeq" id="WP_108639787.1">
    <property type="nucleotide sequence ID" value="NZ_QCYG01000002.1"/>
</dbReference>
<keyword evidence="6" id="KW-0732">Signal</keyword>
<dbReference type="GO" id="GO:0005829">
    <property type="term" value="C:cytosol"/>
    <property type="evidence" value="ECO:0007669"/>
    <property type="project" value="TreeGrafter"/>
</dbReference>
<dbReference type="CDD" id="cd06151">
    <property type="entry name" value="YjgF_YER057c_UK114_like_3"/>
    <property type="match status" value="1"/>
</dbReference>
<dbReference type="GO" id="GO:0009055">
    <property type="term" value="F:electron transfer activity"/>
    <property type="evidence" value="ECO:0007669"/>
    <property type="project" value="InterPro"/>
</dbReference>
<dbReference type="SUPFAM" id="SSF55298">
    <property type="entry name" value="YjgF-like"/>
    <property type="match status" value="1"/>
</dbReference>